<dbReference type="EMBL" id="SRRH01000083">
    <property type="protein sequence ID" value="KAG6299829.1"/>
    <property type="molecule type" value="Genomic_DNA"/>
</dbReference>
<dbReference type="SMART" id="SM00747">
    <property type="entry name" value="CFEM"/>
    <property type="match status" value="1"/>
</dbReference>
<evidence type="ECO:0000256" key="6">
    <source>
        <dbReference type="ARBA" id="ARBA00022617"/>
    </source>
</evidence>
<feature type="compositionally biased region" description="Polar residues" evidence="16">
    <location>
        <begin position="192"/>
        <end position="210"/>
    </location>
</feature>
<evidence type="ECO:0000256" key="12">
    <source>
        <dbReference type="ARBA" id="ARBA00023157"/>
    </source>
</evidence>
<feature type="disulfide bond" evidence="15">
    <location>
        <begin position="44"/>
        <end position="51"/>
    </location>
</feature>
<evidence type="ECO:0000256" key="3">
    <source>
        <dbReference type="ARBA" id="ARBA00010031"/>
    </source>
</evidence>
<dbReference type="Pfam" id="PF05730">
    <property type="entry name" value="CFEM"/>
    <property type="match status" value="1"/>
</dbReference>
<dbReference type="PROSITE" id="PS52012">
    <property type="entry name" value="CFEM"/>
    <property type="match status" value="1"/>
</dbReference>
<dbReference type="GO" id="GO:0098552">
    <property type="term" value="C:side of membrane"/>
    <property type="evidence" value="ECO:0007669"/>
    <property type="project" value="UniProtKB-KW"/>
</dbReference>
<reference evidence="19 20" key="1">
    <citation type="journal article" date="2020" name="bioRxiv">
        <title>Whole genome comparisons of ergot fungi reveals the divergence and evolution of species within the genus Claviceps are the result of varying mechanisms driving genome evolution and host range expansion.</title>
        <authorList>
            <person name="Wyka S.A."/>
            <person name="Mondo S.J."/>
            <person name="Liu M."/>
            <person name="Dettman J."/>
            <person name="Nalam V."/>
            <person name="Broders K.D."/>
        </authorList>
    </citation>
    <scope>NUCLEOTIDE SEQUENCE [LARGE SCALE GENOMIC DNA]</scope>
    <source>
        <strain evidence="19 20">Clav52</strain>
    </source>
</reference>
<keyword evidence="6 15" id="KW-0349">Heme</keyword>
<gene>
    <name evidence="19" type="ORF">E4U09_007746</name>
</gene>
<feature type="domain" description="CFEM" evidence="18">
    <location>
        <begin position="1"/>
        <end position="115"/>
    </location>
</feature>
<evidence type="ECO:0000256" key="5">
    <source>
        <dbReference type="ARBA" id="ARBA00022525"/>
    </source>
</evidence>
<evidence type="ECO:0000256" key="10">
    <source>
        <dbReference type="ARBA" id="ARBA00023004"/>
    </source>
</evidence>
<dbReference type="GO" id="GO:0005576">
    <property type="term" value="C:extracellular region"/>
    <property type="evidence" value="ECO:0007669"/>
    <property type="project" value="UniProtKB-SubCell"/>
</dbReference>
<evidence type="ECO:0000313" key="19">
    <source>
        <dbReference type="EMBL" id="KAG6299829.1"/>
    </source>
</evidence>
<feature type="region of interest" description="Disordered" evidence="16">
    <location>
        <begin position="179"/>
        <end position="259"/>
    </location>
</feature>
<feature type="chain" id="PRO_5040509841" description="CFEM domain-containing protein" evidence="17">
    <location>
        <begin position="17"/>
        <end position="284"/>
    </location>
</feature>
<feature type="compositionally biased region" description="Low complexity" evidence="16">
    <location>
        <begin position="244"/>
        <end position="259"/>
    </location>
</feature>
<evidence type="ECO:0000256" key="17">
    <source>
        <dbReference type="SAM" id="SignalP"/>
    </source>
</evidence>
<protein>
    <recommendedName>
        <fullName evidence="18">CFEM domain-containing protein</fullName>
    </recommendedName>
</protein>
<evidence type="ECO:0000256" key="1">
    <source>
        <dbReference type="ARBA" id="ARBA00004609"/>
    </source>
</evidence>
<evidence type="ECO:0000256" key="8">
    <source>
        <dbReference type="ARBA" id="ARBA00022723"/>
    </source>
</evidence>
<keyword evidence="11" id="KW-0472">Membrane</keyword>
<comment type="similarity">
    <text evidence="3">Belongs to the RBT5 family.</text>
</comment>
<dbReference type="Proteomes" id="UP000707071">
    <property type="component" value="Unassembled WGS sequence"/>
</dbReference>
<evidence type="ECO:0000256" key="7">
    <source>
        <dbReference type="ARBA" id="ARBA00022622"/>
    </source>
</evidence>
<keyword evidence="14" id="KW-0449">Lipoprotein</keyword>
<accession>A0A9P7QLV1</accession>
<dbReference type="PANTHER" id="PTHR37928">
    <property type="entry name" value="CFEM DOMAIN PROTEIN (AFU_ORTHOLOGUE AFUA_6G14090)"/>
    <property type="match status" value="1"/>
</dbReference>
<keyword evidence="7" id="KW-0336">GPI-anchor</keyword>
<dbReference type="InterPro" id="IPR008427">
    <property type="entry name" value="Extracellular_membr_CFEM_dom"/>
</dbReference>
<feature type="binding site" description="axial binding residue" evidence="15">
    <location>
        <position position="48"/>
    </location>
    <ligand>
        <name>heme</name>
        <dbReference type="ChEBI" id="CHEBI:30413"/>
    </ligand>
    <ligandPart>
        <name>Fe</name>
        <dbReference type="ChEBI" id="CHEBI:18248"/>
    </ligandPart>
</feature>
<keyword evidence="5" id="KW-0964">Secreted</keyword>
<feature type="compositionally biased region" description="Low complexity" evidence="16">
    <location>
        <begin position="217"/>
        <end position="228"/>
    </location>
</feature>
<name>A0A9P7QLV1_9HYPO</name>
<evidence type="ECO:0000256" key="16">
    <source>
        <dbReference type="SAM" id="MobiDB-lite"/>
    </source>
</evidence>
<keyword evidence="20" id="KW-1185">Reference proteome</keyword>
<evidence type="ECO:0000256" key="13">
    <source>
        <dbReference type="ARBA" id="ARBA00023180"/>
    </source>
</evidence>
<dbReference type="GO" id="GO:0005886">
    <property type="term" value="C:plasma membrane"/>
    <property type="evidence" value="ECO:0007669"/>
    <property type="project" value="UniProtKB-SubCell"/>
</dbReference>
<evidence type="ECO:0000256" key="9">
    <source>
        <dbReference type="ARBA" id="ARBA00022729"/>
    </source>
</evidence>
<keyword evidence="8 15" id="KW-0479">Metal-binding</keyword>
<keyword evidence="4" id="KW-1003">Cell membrane</keyword>
<dbReference type="InterPro" id="IPR051735">
    <property type="entry name" value="CFEM_domain"/>
</dbReference>
<sequence length="284" mass="26957">MKSAVVALSLVAAVAAQDLSALAQCGQICANNMMTAAKAEELGCKMNDIKCLCSNVNFMYGLRDCSHAVCNQQDANQVVAFGVKVCESMGGVVVTGGNAGPSQSGANGQGGAHVTTIHTVVTGTDGQVMTIPVATSTIEGGSDGAHSGSAHTTTIYSTLTGSDGKVITTAVATSVIEGGNAGATGSMDAGASTMTTMMSQPSAPTGTESADASAVPSATGGEATATDGSGSGAGAGSGSGSGSGSHTSAGGPSSATSTSSTGFAAHITAAPGLLAAAGLAALLI</sequence>
<evidence type="ECO:0000256" key="15">
    <source>
        <dbReference type="PROSITE-ProRule" id="PRU01356"/>
    </source>
</evidence>
<comment type="caution">
    <text evidence="15">Lacks conserved residue(s) required for the propagation of feature annotation.</text>
</comment>
<dbReference type="GO" id="GO:0046872">
    <property type="term" value="F:metal ion binding"/>
    <property type="evidence" value="ECO:0007669"/>
    <property type="project" value="UniProtKB-UniRule"/>
</dbReference>
<evidence type="ECO:0000256" key="4">
    <source>
        <dbReference type="ARBA" id="ARBA00022475"/>
    </source>
</evidence>
<keyword evidence="13" id="KW-0325">Glycoprotein</keyword>
<organism evidence="19 20">
    <name type="scientific">Claviceps aff. purpurea</name>
    <dbReference type="NCBI Taxonomy" id="1967640"/>
    <lineage>
        <taxon>Eukaryota</taxon>
        <taxon>Fungi</taxon>
        <taxon>Dikarya</taxon>
        <taxon>Ascomycota</taxon>
        <taxon>Pezizomycotina</taxon>
        <taxon>Sordariomycetes</taxon>
        <taxon>Hypocreomycetidae</taxon>
        <taxon>Hypocreales</taxon>
        <taxon>Clavicipitaceae</taxon>
        <taxon>Claviceps</taxon>
    </lineage>
</organism>
<proteinExistence type="inferred from homology"/>
<feature type="signal peptide" evidence="17">
    <location>
        <begin position="1"/>
        <end position="16"/>
    </location>
</feature>
<feature type="compositionally biased region" description="Gly residues" evidence="16">
    <location>
        <begin position="229"/>
        <end position="243"/>
    </location>
</feature>
<evidence type="ECO:0000256" key="2">
    <source>
        <dbReference type="ARBA" id="ARBA00004613"/>
    </source>
</evidence>
<comment type="subcellular location">
    <subcellularLocation>
        <location evidence="1">Cell membrane</location>
        <topology evidence="1">Lipid-anchor</topology>
        <topology evidence="1">GPI-anchor</topology>
    </subcellularLocation>
    <subcellularLocation>
        <location evidence="2">Secreted</location>
    </subcellularLocation>
</comment>
<dbReference type="AlphaFoldDB" id="A0A9P7QLV1"/>
<comment type="caution">
    <text evidence="19">The sequence shown here is derived from an EMBL/GenBank/DDBJ whole genome shotgun (WGS) entry which is preliminary data.</text>
</comment>
<evidence type="ECO:0000256" key="14">
    <source>
        <dbReference type="ARBA" id="ARBA00023288"/>
    </source>
</evidence>
<keyword evidence="9 17" id="KW-0732">Signal</keyword>
<keyword evidence="12 15" id="KW-1015">Disulfide bond</keyword>
<evidence type="ECO:0000256" key="11">
    <source>
        <dbReference type="ARBA" id="ARBA00023136"/>
    </source>
</evidence>
<evidence type="ECO:0000313" key="20">
    <source>
        <dbReference type="Proteomes" id="UP000707071"/>
    </source>
</evidence>
<dbReference type="PANTHER" id="PTHR37928:SF1">
    <property type="entry name" value="CFEM DOMAIN PROTEIN (AFU_ORTHOLOGUE AFUA_6G14090)"/>
    <property type="match status" value="1"/>
</dbReference>
<evidence type="ECO:0000259" key="18">
    <source>
        <dbReference type="PROSITE" id="PS52012"/>
    </source>
</evidence>
<keyword evidence="10 15" id="KW-0408">Iron</keyword>
<feature type="disulfide bond" evidence="15">
    <location>
        <begin position="53"/>
        <end position="86"/>
    </location>
</feature>